<protein>
    <recommendedName>
        <fullName evidence="4">Ketoreductase domain-containing protein</fullName>
    </recommendedName>
</protein>
<dbReference type="EMBL" id="KB822718">
    <property type="protein sequence ID" value="ETN43029.1"/>
    <property type="molecule type" value="Genomic_DNA"/>
</dbReference>
<dbReference type="Proteomes" id="UP000030752">
    <property type="component" value="Unassembled WGS sequence"/>
</dbReference>
<keyword evidence="2" id="KW-0560">Oxidoreductase</keyword>
<evidence type="ECO:0000313" key="5">
    <source>
        <dbReference type="EMBL" id="ETN43029.1"/>
    </source>
</evidence>
<feature type="compositionally biased region" description="Low complexity" evidence="3">
    <location>
        <begin position="210"/>
        <end position="220"/>
    </location>
</feature>
<dbReference type="GO" id="GO:0016491">
    <property type="term" value="F:oxidoreductase activity"/>
    <property type="evidence" value="ECO:0007669"/>
    <property type="project" value="UniProtKB-KW"/>
</dbReference>
<name>W2S504_CYPE1</name>
<dbReference type="PROSITE" id="PS00061">
    <property type="entry name" value="ADH_SHORT"/>
    <property type="match status" value="1"/>
</dbReference>
<reference evidence="5 6" key="1">
    <citation type="submission" date="2013-03" db="EMBL/GenBank/DDBJ databases">
        <title>The Genome Sequence of Phialophora europaea CBS 101466.</title>
        <authorList>
            <consortium name="The Broad Institute Genomics Platform"/>
            <person name="Cuomo C."/>
            <person name="de Hoog S."/>
            <person name="Gorbushina A."/>
            <person name="Walker B."/>
            <person name="Young S.K."/>
            <person name="Zeng Q."/>
            <person name="Gargeya S."/>
            <person name="Fitzgerald M."/>
            <person name="Haas B."/>
            <person name="Abouelleil A."/>
            <person name="Allen A.W."/>
            <person name="Alvarado L."/>
            <person name="Arachchi H.M."/>
            <person name="Berlin A.M."/>
            <person name="Chapman S.B."/>
            <person name="Gainer-Dewar J."/>
            <person name="Goldberg J."/>
            <person name="Griggs A."/>
            <person name="Gujja S."/>
            <person name="Hansen M."/>
            <person name="Howarth C."/>
            <person name="Imamovic A."/>
            <person name="Ireland A."/>
            <person name="Larimer J."/>
            <person name="McCowan C."/>
            <person name="Murphy C."/>
            <person name="Pearson M."/>
            <person name="Poon T.W."/>
            <person name="Priest M."/>
            <person name="Roberts A."/>
            <person name="Saif S."/>
            <person name="Shea T."/>
            <person name="Sisk P."/>
            <person name="Sykes S."/>
            <person name="Wortman J."/>
            <person name="Nusbaum C."/>
            <person name="Birren B."/>
        </authorList>
    </citation>
    <scope>NUCLEOTIDE SEQUENCE [LARGE SCALE GENOMIC DNA]</scope>
    <source>
        <strain evidence="5 6">CBS 101466</strain>
    </source>
</reference>
<dbReference type="SMART" id="SM00822">
    <property type="entry name" value="PKS_KR"/>
    <property type="match status" value="1"/>
</dbReference>
<dbReference type="eggNOG" id="KOG1199">
    <property type="taxonomic scope" value="Eukaryota"/>
</dbReference>
<keyword evidence="1" id="KW-0521">NADP</keyword>
<sequence length="286" mass="30144">MQLKDRTFLVSGGSSGLGLATTQLLASHGAYISVLDLNPPPTSASLPSSHILFTKTDVSSTQSLQAAVTASLGWITRTSAPLSGVIACAGIGTAGLVLPKQSSDEPKYYDIAVFDRTLAINLRGSVDLIRLALPHIARNEPWGPDGERGVLVVVSSVAAFEGQVGQLAYSASKGAVRSIVLPLARELGPKIGVRVLGIAPGVFETGMTVPKAKAPAKTTAQQERAQKPEKKPTGQRAGVNPEMVNYPVRMGKSEEFARLVKEIIENPMLNGDTIRLDGGVRMPSRL</sequence>
<dbReference type="InterPro" id="IPR020904">
    <property type="entry name" value="Sc_DH/Rdtase_CS"/>
</dbReference>
<dbReference type="AlphaFoldDB" id="W2S504"/>
<dbReference type="InterPro" id="IPR002347">
    <property type="entry name" value="SDR_fam"/>
</dbReference>
<dbReference type="PANTHER" id="PTHR43658">
    <property type="entry name" value="SHORT-CHAIN DEHYDROGENASE/REDUCTASE"/>
    <property type="match status" value="1"/>
</dbReference>
<dbReference type="VEuPathDB" id="FungiDB:HMPREF1541_02187"/>
<dbReference type="Pfam" id="PF00106">
    <property type="entry name" value="adh_short"/>
    <property type="match status" value="1"/>
</dbReference>
<evidence type="ECO:0000259" key="4">
    <source>
        <dbReference type="SMART" id="SM00822"/>
    </source>
</evidence>
<accession>W2S504</accession>
<dbReference type="InterPro" id="IPR036291">
    <property type="entry name" value="NAD(P)-bd_dom_sf"/>
</dbReference>
<dbReference type="OrthoDB" id="1274115at2759"/>
<keyword evidence="6" id="KW-1185">Reference proteome</keyword>
<evidence type="ECO:0000256" key="2">
    <source>
        <dbReference type="ARBA" id="ARBA00023002"/>
    </source>
</evidence>
<dbReference type="PRINTS" id="PR00081">
    <property type="entry name" value="GDHRDH"/>
</dbReference>
<dbReference type="SUPFAM" id="SSF51735">
    <property type="entry name" value="NAD(P)-binding Rossmann-fold domains"/>
    <property type="match status" value="1"/>
</dbReference>
<dbReference type="HOGENOM" id="CLU_010194_42_0_1"/>
<dbReference type="Gene3D" id="3.40.50.720">
    <property type="entry name" value="NAD(P)-binding Rossmann-like Domain"/>
    <property type="match status" value="1"/>
</dbReference>
<organism evidence="5 6">
    <name type="scientific">Cyphellophora europaea (strain CBS 101466)</name>
    <name type="common">Phialophora europaea</name>
    <dbReference type="NCBI Taxonomy" id="1220924"/>
    <lineage>
        <taxon>Eukaryota</taxon>
        <taxon>Fungi</taxon>
        <taxon>Dikarya</taxon>
        <taxon>Ascomycota</taxon>
        <taxon>Pezizomycotina</taxon>
        <taxon>Eurotiomycetes</taxon>
        <taxon>Chaetothyriomycetidae</taxon>
        <taxon>Chaetothyriales</taxon>
        <taxon>Cyphellophoraceae</taxon>
        <taxon>Cyphellophora</taxon>
    </lineage>
</organism>
<evidence type="ECO:0000313" key="6">
    <source>
        <dbReference type="Proteomes" id="UP000030752"/>
    </source>
</evidence>
<dbReference type="RefSeq" id="XP_008714765.1">
    <property type="nucleotide sequence ID" value="XM_008716543.1"/>
</dbReference>
<dbReference type="InterPro" id="IPR057326">
    <property type="entry name" value="KR_dom"/>
</dbReference>
<dbReference type="STRING" id="1220924.W2S504"/>
<gene>
    <name evidence="5" type="ORF">HMPREF1541_02187</name>
</gene>
<evidence type="ECO:0000256" key="3">
    <source>
        <dbReference type="SAM" id="MobiDB-lite"/>
    </source>
</evidence>
<dbReference type="GeneID" id="19969526"/>
<feature type="region of interest" description="Disordered" evidence="3">
    <location>
        <begin position="210"/>
        <end position="240"/>
    </location>
</feature>
<dbReference type="InParanoid" id="W2S504"/>
<evidence type="ECO:0000256" key="1">
    <source>
        <dbReference type="ARBA" id="ARBA00022857"/>
    </source>
</evidence>
<proteinExistence type="predicted"/>
<feature type="domain" description="Ketoreductase" evidence="4">
    <location>
        <begin position="6"/>
        <end position="201"/>
    </location>
</feature>
<dbReference type="PANTHER" id="PTHR43658:SF8">
    <property type="entry name" value="17-BETA-HYDROXYSTEROID DEHYDROGENASE 14-RELATED"/>
    <property type="match status" value="1"/>
</dbReference>